<evidence type="ECO:0000256" key="2">
    <source>
        <dbReference type="ARBA" id="ARBA00022679"/>
    </source>
</evidence>
<dbReference type="PATRIC" id="fig|93466.3.peg.1207"/>
<accession>A0A172T3A9</accession>
<evidence type="ECO:0000313" key="5">
    <source>
        <dbReference type="EMBL" id="ANE41505.1"/>
    </source>
</evidence>
<dbReference type="PANTHER" id="PTHR47816">
    <property type="entry name" value="RIBOSOMAL RNA SMALL SUBUNIT METHYLTRANSFERASE C"/>
    <property type="match status" value="1"/>
</dbReference>
<dbReference type="EMBL" id="DTBH01000076">
    <property type="protein sequence ID" value="HGQ76969.1"/>
    <property type="molecule type" value="Genomic_DNA"/>
</dbReference>
<sequence length="219" mass="24882">MGKRDDINKEQQNQQTARNSEHFEHYYVEEPQTPLKVREVQLKLKNGHIYSFKSPSGVYSFGDVDKATQILVNHHAPVSGKVLDIGCGYGVIGIVLKKENPSIEIFMSDINKRAVEFAKINAKDNNIDADIRQGNLYEPWEGMIFDHIIANPPIVAGKKVWMDLITGAYEHLKLGGTLQLVAYHNKGGERIRNFMKEVFGNAKDIWKEGGIRIYLSRKE</sequence>
<dbReference type="KEGG" id="fng:JM64_05680"/>
<evidence type="ECO:0000313" key="8">
    <source>
        <dbReference type="Proteomes" id="UP000077096"/>
    </source>
</evidence>
<evidence type="ECO:0000259" key="4">
    <source>
        <dbReference type="Pfam" id="PF05175"/>
    </source>
</evidence>
<dbReference type="EMBL" id="DSZT01000024">
    <property type="protein sequence ID" value="HGU41435.1"/>
    <property type="molecule type" value="Genomic_DNA"/>
</dbReference>
<reference evidence="5 8" key="1">
    <citation type="submission" date="2014-08" db="EMBL/GenBank/DDBJ databases">
        <title>Fervidobacterium pennivorans DYC genome.</title>
        <authorList>
            <person name="Wushke S."/>
        </authorList>
    </citation>
    <scope>NUCLEOTIDE SEQUENCE [LARGE SCALE GENOMIC DNA]</scope>
    <source>
        <strain evidence="5 8">DYC</strain>
    </source>
</reference>
<keyword evidence="1 5" id="KW-0489">Methyltransferase</keyword>
<gene>
    <name evidence="7" type="ORF">ENT72_00690</name>
    <name evidence="6" type="ORF">ENU12_03445</name>
    <name evidence="5" type="ORF">JM64_05680</name>
</gene>
<dbReference type="SUPFAM" id="SSF53335">
    <property type="entry name" value="S-adenosyl-L-methionine-dependent methyltransferases"/>
    <property type="match status" value="1"/>
</dbReference>
<protein>
    <submittedName>
        <fullName evidence="5 6">SAM-dependent methyltransferase</fullName>
    </submittedName>
</protein>
<evidence type="ECO:0000256" key="3">
    <source>
        <dbReference type="SAM" id="MobiDB-lite"/>
    </source>
</evidence>
<dbReference type="CDD" id="cd02440">
    <property type="entry name" value="AdoMet_MTases"/>
    <property type="match status" value="1"/>
</dbReference>
<dbReference type="Proteomes" id="UP000077096">
    <property type="component" value="Chromosome"/>
</dbReference>
<dbReference type="GO" id="GO:0008757">
    <property type="term" value="F:S-adenosylmethionine-dependent methyltransferase activity"/>
    <property type="evidence" value="ECO:0007669"/>
    <property type="project" value="InterPro"/>
</dbReference>
<evidence type="ECO:0000313" key="6">
    <source>
        <dbReference type="EMBL" id="HGQ76969.1"/>
    </source>
</evidence>
<dbReference type="Pfam" id="PF05175">
    <property type="entry name" value="MTS"/>
    <property type="match status" value="1"/>
</dbReference>
<dbReference type="Gene3D" id="3.40.50.150">
    <property type="entry name" value="Vaccinia Virus protein VP39"/>
    <property type="match status" value="1"/>
</dbReference>
<dbReference type="OrthoDB" id="9764961at2"/>
<reference evidence="6" key="2">
    <citation type="journal article" date="2020" name="mSystems">
        <title>Genome- and Community-Level Interaction Insights into Carbon Utilization and Element Cycling Functions of Hydrothermarchaeota in Hydrothermal Sediment.</title>
        <authorList>
            <person name="Zhou Z."/>
            <person name="Liu Y."/>
            <person name="Xu W."/>
            <person name="Pan J."/>
            <person name="Luo Z.H."/>
            <person name="Li M."/>
        </authorList>
    </citation>
    <scope>NUCLEOTIDE SEQUENCE [LARGE SCALE GENOMIC DNA]</scope>
    <source>
        <strain evidence="7">SpSt-604</strain>
        <strain evidence="6">SpSt-640</strain>
    </source>
</reference>
<dbReference type="AlphaFoldDB" id="A0A172T3A9"/>
<dbReference type="PANTHER" id="PTHR47816:SF4">
    <property type="entry name" value="RIBOSOMAL RNA SMALL SUBUNIT METHYLTRANSFERASE C"/>
    <property type="match status" value="1"/>
</dbReference>
<keyword evidence="2 5" id="KW-0808">Transferase</keyword>
<dbReference type="InterPro" id="IPR029063">
    <property type="entry name" value="SAM-dependent_MTases_sf"/>
</dbReference>
<proteinExistence type="predicted"/>
<feature type="region of interest" description="Disordered" evidence="3">
    <location>
        <begin position="1"/>
        <end position="21"/>
    </location>
</feature>
<evidence type="ECO:0000313" key="7">
    <source>
        <dbReference type="EMBL" id="HGU41435.1"/>
    </source>
</evidence>
<name>A0A172T3A9_FERPE</name>
<evidence type="ECO:0000256" key="1">
    <source>
        <dbReference type="ARBA" id="ARBA00022603"/>
    </source>
</evidence>
<dbReference type="InterPro" id="IPR007848">
    <property type="entry name" value="Small_mtfrase_dom"/>
</dbReference>
<dbReference type="EMBL" id="CP011393">
    <property type="protein sequence ID" value="ANE41505.1"/>
    <property type="molecule type" value="Genomic_DNA"/>
</dbReference>
<feature type="domain" description="Methyltransferase small" evidence="4">
    <location>
        <begin position="51"/>
        <end position="214"/>
    </location>
</feature>
<dbReference type="InterPro" id="IPR046977">
    <property type="entry name" value="RsmC/RlmG"/>
</dbReference>
<dbReference type="GO" id="GO:0032259">
    <property type="term" value="P:methylation"/>
    <property type="evidence" value="ECO:0007669"/>
    <property type="project" value="UniProtKB-KW"/>
</dbReference>
<organism evidence="5 8">
    <name type="scientific">Fervidobacterium pennivorans</name>
    <dbReference type="NCBI Taxonomy" id="93466"/>
    <lineage>
        <taxon>Bacteria</taxon>
        <taxon>Thermotogati</taxon>
        <taxon>Thermotogota</taxon>
        <taxon>Thermotogae</taxon>
        <taxon>Thermotogales</taxon>
        <taxon>Fervidobacteriaceae</taxon>
        <taxon>Fervidobacterium</taxon>
    </lineage>
</organism>